<dbReference type="AlphaFoldDB" id="Q2W3P9"/>
<dbReference type="EMBL" id="AP007255">
    <property type="protein sequence ID" value="BAE51526.1"/>
    <property type="molecule type" value="Genomic_DNA"/>
</dbReference>
<dbReference type="InterPro" id="IPR027417">
    <property type="entry name" value="P-loop_NTPase"/>
</dbReference>
<keyword evidence="2" id="KW-1185">Reference proteome</keyword>
<dbReference type="Proteomes" id="UP000007058">
    <property type="component" value="Chromosome"/>
</dbReference>
<name>Q2W3P9_PARM1</name>
<reference evidence="1 2" key="1">
    <citation type="journal article" date="2005" name="DNA Res.">
        <title>Complete genome sequence of the facultative anaerobic magnetotactic bacterium Magnetospirillum sp. strain AMB-1.</title>
        <authorList>
            <person name="Matsunaga T."/>
            <person name="Okamura Y."/>
            <person name="Fukuda Y."/>
            <person name="Wahyudi A.T."/>
            <person name="Murase Y."/>
            <person name="Takeyama H."/>
        </authorList>
    </citation>
    <scope>NUCLEOTIDE SEQUENCE [LARGE SCALE GENOMIC DNA]</scope>
    <source>
        <strain evidence="2">ATCC 700264 / AMB-1</strain>
    </source>
</reference>
<dbReference type="Pfam" id="PF13481">
    <property type="entry name" value="AAA_25"/>
    <property type="match status" value="1"/>
</dbReference>
<gene>
    <name evidence="1" type="ordered locus">amb2722</name>
</gene>
<evidence type="ECO:0000313" key="2">
    <source>
        <dbReference type="Proteomes" id="UP000007058"/>
    </source>
</evidence>
<dbReference type="KEGG" id="mag:amb2722"/>
<sequence>MAKTAAVAEMIEFIKAEEVVYIAIDPFVSIHRGVSENANEEVEQVMDAVRDIAHGANVAIDLIHHTVKDRGDDLEHLAGNLAVARGAGAIGGAVRGVYTVIPMGPKSAEAAGIEEEKRGNYVRLDVGSGNLTGKSEKPIWFEHTETDISGKKDSVKGADLTDVGWRVSMPVLVDVDALRGNAAQAKRDAELDAKINLASATALAMPQTGQSTIGALAIKVMSHTGLKERATEDKIKELIGSGFTWPVGRQVWKLTQDKQGRHKSAPVIVKLTREDVSQ</sequence>
<evidence type="ECO:0000313" key="1">
    <source>
        <dbReference type="EMBL" id="BAE51526.1"/>
    </source>
</evidence>
<organism evidence="1 2">
    <name type="scientific">Paramagnetospirillum magneticum (strain ATCC 700264 / AMB-1)</name>
    <name type="common">Magnetospirillum magneticum</name>
    <dbReference type="NCBI Taxonomy" id="342108"/>
    <lineage>
        <taxon>Bacteria</taxon>
        <taxon>Pseudomonadati</taxon>
        <taxon>Pseudomonadota</taxon>
        <taxon>Alphaproteobacteria</taxon>
        <taxon>Rhodospirillales</taxon>
        <taxon>Magnetospirillaceae</taxon>
        <taxon>Paramagnetospirillum</taxon>
    </lineage>
</organism>
<dbReference type="HOGENOM" id="CLU_1000411_0_0_5"/>
<proteinExistence type="predicted"/>
<dbReference type="STRING" id="342108.amb2722"/>
<accession>Q2W3P9</accession>
<protein>
    <submittedName>
        <fullName evidence="1">Uncharacterized protein</fullName>
    </submittedName>
</protein>
<dbReference type="Gene3D" id="3.40.50.300">
    <property type="entry name" value="P-loop containing nucleotide triphosphate hydrolases"/>
    <property type="match status" value="1"/>
</dbReference>